<dbReference type="AlphaFoldDB" id="A0A084VJ53"/>
<evidence type="ECO:0000313" key="2">
    <source>
        <dbReference type="EnsemblMetazoa" id="ASIC005264-PA"/>
    </source>
</evidence>
<gene>
    <name evidence="1" type="ORF">ZHAS_00005264</name>
</gene>
<name>A0A084VJ53_ANOSI</name>
<proteinExistence type="predicted"/>
<sequence>MMRLQTSSIVCVYYLMSMFRTRNRDPLLYGVMIVLTGYARIDSLPFDEIGECVAKTLRDGCLMLRTCIVLIIVSFMTNTRHRWSVSCHPALVISGNLLIARGSVIRFRTLYLTITPLARQTWKFRKSSPRDFKMYLLLQHLTRHLLPMP</sequence>
<organism evidence="1">
    <name type="scientific">Anopheles sinensis</name>
    <name type="common">Mosquito</name>
    <dbReference type="NCBI Taxonomy" id="74873"/>
    <lineage>
        <taxon>Eukaryota</taxon>
        <taxon>Metazoa</taxon>
        <taxon>Ecdysozoa</taxon>
        <taxon>Arthropoda</taxon>
        <taxon>Hexapoda</taxon>
        <taxon>Insecta</taxon>
        <taxon>Pterygota</taxon>
        <taxon>Neoptera</taxon>
        <taxon>Endopterygota</taxon>
        <taxon>Diptera</taxon>
        <taxon>Nematocera</taxon>
        <taxon>Culicoidea</taxon>
        <taxon>Culicidae</taxon>
        <taxon>Anophelinae</taxon>
        <taxon>Anopheles</taxon>
    </lineage>
</organism>
<accession>A0A084VJ53</accession>
<dbReference type="EMBL" id="ATLV01013432">
    <property type="status" value="NOT_ANNOTATED_CDS"/>
    <property type="molecule type" value="Genomic_DNA"/>
</dbReference>
<evidence type="ECO:0000313" key="3">
    <source>
        <dbReference type="Proteomes" id="UP000030765"/>
    </source>
</evidence>
<keyword evidence="3" id="KW-1185">Reference proteome</keyword>
<dbReference type="EnsemblMetazoa" id="ASIC005264-RA">
    <property type="protein sequence ID" value="ASIC005264-PA"/>
    <property type="gene ID" value="ASIC005264"/>
</dbReference>
<reference evidence="1 3" key="1">
    <citation type="journal article" date="2014" name="BMC Genomics">
        <title>Genome sequence of Anopheles sinensis provides insight into genetics basis of mosquito competence for malaria parasites.</title>
        <authorList>
            <person name="Zhou D."/>
            <person name="Zhang D."/>
            <person name="Ding G."/>
            <person name="Shi L."/>
            <person name="Hou Q."/>
            <person name="Ye Y."/>
            <person name="Xu Y."/>
            <person name="Zhou H."/>
            <person name="Xiong C."/>
            <person name="Li S."/>
            <person name="Yu J."/>
            <person name="Hong S."/>
            <person name="Yu X."/>
            <person name="Zou P."/>
            <person name="Chen C."/>
            <person name="Chang X."/>
            <person name="Wang W."/>
            <person name="Lv Y."/>
            <person name="Sun Y."/>
            <person name="Ma L."/>
            <person name="Shen B."/>
            <person name="Zhu C."/>
        </authorList>
    </citation>
    <scope>NUCLEOTIDE SEQUENCE [LARGE SCALE GENOMIC DNA]</scope>
</reference>
<dbReference type="VEuPathDB" id="VectorBase:ASIC005264"/>
<protein>
    <submittedName>
        <fullName evidence="1 2">TATA box-binding protein-associated factor RNA polymerase I subunit B isoform X2</fullName>
    </submittedName>
</protein>
<dbReference type="Proteomes" id="UP000030765">
    <property type="component" value="Unassembled WGS sequence"/>
</dbReference>
<evidence type="ECO:0000313" key="1">
    <source>
        <dbReference type="EMBL" id="KFB37997.1"/>
    </source>
</evidence>
<reference evidence="2" key="2">
    <citation type="submission" date="2020-05" db="UniProtKB">
        <authorList>
            <consortium name="EnsemblMetazoa"/>
        </authorList>
    </citation>
    <scope>IDENTIFICATION</scope>
</reference>
<dbReference type="EMBL" id="KE524856">
    <property type="protein sequence ID" value="KFB37997.1"/>
    <property type="molecule type" value="Genomic_DNA"/>
</dbReference>